<dbReference type="AlphaFoldDB" id="A0A9P8GMP0"/>
<sequence>MSQQSHDPSVVRQVDLPKMPPEVVLNIFKYVVEMDGEQVLPSPYMRVSKFVGQHVAGLLTQNCTLQVDCRHLTFQHFWTTSMYKSTSKGEFLRSPGLPTIKGSVVRWSKFRELVFHAEMLAKVDSVYIKLRWMRDLDFTILFHHHQPPTIKIHARLRSYHGLTLLEPLRLDLGRWNQQPVKCSVEWIETFISDMRNQIYTYLTQHHANPDRKLYGAAMKEMKTRQYFNHAVRLRRNTPTIVPKMLGIREAFILRDAFCDLLKDRQVAREVLRMELEDRFGKFEVRERGG</sequence>
<feature type="non-terminal residue" evidence="1">
    <location>
        <position position="289"/>
    </location>
</feature>
<evidence type="ECO:0000313" key="2">
    <source>
        <dbReference type="Proteomes" id="UP000767238"/>
    </source>
</evidence>
<name>A0A9P8GMP0_AURME</name>
<dbReference type="OrthoDB" id="3881645at2759"/>
<organism evidence="1 2">
    <name type="scientific">Aureobasidium melanogenum</name>
    <name type="common">Aureobasidium pullulans var. melanogenum</name>
    <dbReference type="NCBI Taxonomy" id="46634"/>
    <lineage>
        <taxon>Eukaryota</taxon>
        <taxon>Fungi</taxon>
        <taxon>Dikarya</taxon>
        <taxon>Ascomycota</taxon>
        <taxon>Pezizomycotina</taxon>
        <taxon>Dothideomycetes</taxon>
        <taxon>Dothideomycetidae</taxon>
        <taxon>Dothideales</taxon>
        <taxon>Saccotheciaceae</taxon>
        <taxon>Aureobasidium</taxon>
    </lineage>
</organism>
<evidence type="ECO:0000313" key="1">
    <source>
        <dbReference type="EMBL" id="KAH0227513.1"/>
    </source>
</evidence>
<dbReference type="Proteomes" id="UP000767238">
    <property type="component" value="Unassembled WGS sequence"/>
</dbReference>
<accession>A0A9P8GMP0</accession>
<protein>
    <submittedName>
        <fullName evidence="1">Uncharacterized protein</fullName>
    </submittedName>
</protein>
<gene>
    <name evidence="1" type="ORF">KCV03_g2276</name>
</gene>
<comment type="caution">
    <text evidence="1">The sequence shown here is derived from an EMBL/GenBank/DDBJ whole genome shotgun (WGS) entry which is preliminary data.</text>
</comment>
<reference evidence="1" key="2">
    <citation type="submission" date="2021-08" db="EMBL/GenBank/DDBJ databases">
        <authorList>
            <person name="Gostincar C."/>
            <person name="Sun X."/>
            <person name="Song Z."/>
            <person name="Gunde-Cimerman N."/>
        </authorList>
    </citation>
    <scope>NUCLEOTIDE SEQUENCE</scope>
    <source>
        <strain evidence="1">EXF-8016</strain>
    </source>
</reference>
<proteinExistence type="predicted"/>
<dbReference type="EMBL" id="JAHFYH010000010">
    <property type="protein sequence ID" value="KAH0227513.1"/>
    <property type="molecule type" value="Genomic_DNA"/>
</dbReference>
<reference evidence="1" key="1">
    <citation type="journal article" date="2021" name="J Fungi (Basel)">
        <title>Virulence traits and population genomics of the black yeast Aureobasidium melanogenum.</title>
        <authorList>
            <person name="Cernosa A."/>
            <person name="Sun X."/>
            <person name="Gostincar C."/>
            <person name="Fang C."/>
            <person name="Gunde-Cimerman N."/>
            <person name="Song Z."/>
        </authorList>
    </citation>
    <scope>NUCLEOTIDE SEQUENCE</scope>
    <source>
        <strain evidence="1">EXF-8016</strain>
    </source>
</reference>